<dbReference type="PANTHER" id="PTHR24421:SF10">
    <property type="entry name" value="NITRATE_NITRITE SENSOR PROTEIN NARQ"/>
    <property type="match status" value="1"/>
</dbReference>
<dbReference type="GO" id="GO:0016020">
    <property type="term" value="C:membrane"/>
    <property type="evidence" value="ECO:0007669"/>
    <property type="project" value="InterPro"/>
</dbReference>
<accession>A0A3M2KPS0</accession>
<evidence type="ECO:0000259" key="10">
    <source>
        <dbReference type="PROSITE" id="PS50109"/>
    </source>
</evidence>
<feature type="domain" description="Histidine kinase" evidence="10">
    <location>
        <begin position="278"/>
        <end position="365"/>
    </location>
</feature>
<gene>
    <name evidence="11" type="ORF">EBN88_29430</name>
</gene>
<evidence type="ECO:0000256" key="3">
    <source>
        <dbReference type="ARBA" id="ARBA00022553"/>
    </source>
</evidence>
<feature type="transmembrane region" description="Helical" evidence="9">
    <location>
        <begin position="112"/>
        <end position="130"/>
    </location>
</feature>
<dbReference type="PROSITE" id="PS50109">
    <property type="entry name" value="HIS_KIN"/>
    <property type="match status" value="1"/>
</dbReference>
<dbReference type="PANTHER" id="PTHR24421">
    <property type="entry name" value="NITRATE/NITRITE SENSOR PROTEIN NARX-RELATED"/>
    <property type="match status" value="1"/>
</dbReference>
<dbReference type="InterPro" id="IPR011712">
    <property type="entry name" value="Sig_transdc_His_kin_sub3_dim/P"/>
</dbReference>
<evidence type="ECO:0000256" key="4">
    <source>
        <dbReference type="ARBA" id="ARBA00022679"/>
    </source>
</evidence>
<feature type="transmembrane region" description="Helical" evidence="9">
    <location>
        <begin position="82"/>
        <end position="100"/>
    </location>
</feature>
<dbReference type="Pfam" id="PF02518">
    <property type="entry name" value="HATPase_c"/>
    <property type="match status" value="1"/>
</dbReference>
<evidence type="ECO:0000256" key="7">
    <source>
        <dbReference type="ARBA" id="ARBA00022840"/>
    </source>
</evidence>
<dbReference type="GO" id="GO:0000155">
    <property type="term" value="F:phosphorelay sensor kinase activity"/>
    <property type="evidence" value="ECO:0007669"/>
    <property type="project" value="InterPro"/>
</dbReference>
<dbReference type="InterPro" id="IPR036890">
    <property type="entry name" value="HATPase_C_sf"/>
</dbReference>
<evidence type="ECO:0000313" key="11">
    <source>
        <dbReference type="EMBL" id="RMI27469.1"/>
    </source>
</evidence>
<dbReference type="GO" id="GO:0046983">
    <property type="term" value="F:protein dimerization activity"/>
    <property type="evidence" value="ECO:0007669"/>
    <property type="project" value="InterPro"/>
</dbReference>
<evidence type="ECO:0000256" key="6">
    <source>
        <dbReference type="ARBA" id="ARBA00022777"/>
    </source>
</evidence>
<evidence type="ECO:0000256" key="8">
    <source>
        <dbReference type="ARBA" id="ARBA00023012"/>
    </source>
</evidence>
<dbReference type="SMART" id="SM00387">
    <property type="entry name" value="HATPase_c"/>
    <property type="match status" value="1"/>
</dbReference>
<keyword evidence="9" id="KW-1133">Transmembrane helix</keyword>
<dbReference type="GO" id="GO:0005524">
    <property type="term" value="F:ATP binding"/>
    <property type="evidence" value="ECO:0007669"/>
    <property type="project" value="UniProtKB-KW"/>
</dbReference>
<name>A0A3M2KPS0_9ACTN</name>
<dbReference type="Gene3D" id="1.20.5.1930">
    <property type="match status" value="1"/>
</dbReference>
<feature type="transmembrane region" description="Helical" evidence="9">
    <location>
        <begin position="53"/>
        <end position="75"/>
    </location>
</feature>
<dbReference type="Gene3D" id="3.30.565.10">
    <property type="entry name" value="Histidine kinase-like ATPase, C-terminal domain"/>
    <property type="match status" value="1"/>
</dbReference>
<organism evidence="11 12">
    <name type="scientific">Streptomyces triticirhizae</name>
    <dbReference type="NCBI Taxonomy" id="2483353"/>
    <lineage>
        <taxon>Bacteria</taxon>
        <taxon>Bacillati</taxon>
        <taxon>Actinomycetota</taxon>
        <taxon>Actinomycetes</taxon>
        <taxon>Kitasatosporales</taxon>
        <taxon>Streptomycetaceae</taxon>
        <taxon>Streptomyces</taxon>
    </lineage>
</organism>
<dbReference type="InterPro" id="IPR003594">
    <property type="entry name" value="HATPase_dom"/>
</dbReference>
<evidence type="ECO:0000256" key="2">
    <source>
        <dbReference type="ARBA" id="ARBA00012438"/>
    </source>
</evidence>
<keyword evidence="6 11" id="KW-0418">Kinase</keyword>
<keyword evidence="8" id="KW-0902">Two-component regulatory system</keyword>
<comment type="caution">
    <text evidence="11">The sequence shown here is derived from an EMBL/GenBank/DDBJ whole genome shotgun (WGS) entry which is preliminary data.</text>
</comment>
<dbReference type="SUPFAM" id="SSF55874">
    <property type="entry name" value="ATPase domain of HSP90 chaperone/DNA topoisomerase II/histidine kinase"/>
    <property type="match status" value="1"/>
</dbReference>
<protein>
    <recommendedName>
        <fullName evidence="2">histidine kinase</fullName>
        <ecNumber evidence="2">2.7.13.3</ecNumber>
    </recommendedName>
</protein>
<keyword evidence="12" id="KW-1185">Reference proteome</keyword>
<keyword evidence="3" id="KW-0597">Phosphoprotein</keyword>
<dbReference type="AlphaFoldDB" id="A0A3M2KPS0"/>
<evidence type="ECO:0000256" key="1">
    <source>
        <dbReference type="ARBA" id="ARBA00000085"/>
    </source>
</evidence>
<dbReference type="EC" id="2.7.13.3" evidence="2"/>
<dbReference type="RefSeq" id="WP_122400033.1">
    <property type="nucleotide sequence ID" value="NZ_RFFJ01000346.1"/>
</dbReference>
<dbReference type="InterPro" id="IPR050482">
    <property type="entry name" value="Sensor_HK_TwoCompSys"/>
</dbReference>
<keyword evidence="4" id="KW-0808">Transferase</keyword>
<keyword evidence="7" id="KW-0067">ATP-binding</keyword>
<proteinExistence type="predicted"/>
<evidence type="ECO:0000313" key="12">
    <source>
        <dbReference type="Proteomes" id="UP000278673"/>
    </source>
</evidence>
<comment type="catalytic activity">
    <reaction evidence="1">
        <text>ATP + protein L-histidine = ADP + protein N-phospho-L-histidine.</text>
        <dbReference type="EC" id="2.7.13.3"/>
    </reaction>
</comment>
<keyword evidence="5" id="KW-0547">Nucleotide-binding</keyword>
<keyword evidence="9" id="KW-0472">Membrane</keyword>
<sequence>MAGVALLLAGDSESEGWPEPSAWGLVLAVLAQAPVALRNRAPVAVFAATQIAAFWYVSLGFWPVVCTFGPLLALYTVASARPTRIAVGCAAVLATLWLYGGVVSESQSMPTVAAQALLFGAVMVWFGTLARRSAELTRRLTAEQAERARRAVTDERRRIARELHDIVAHHMSVVSVQTGLASFVFDSDPPTARAALTTIADTSREALDELRRMLSVLRDDAGEGEGDPEGGASVTPMPGLARLDDLVERLRAGGLSVRLLVDGLPRPLAPGVDLCAYRVVQEALTNVIKHAPGAAATVELRYRPRHVAVSVIDDGKGVNQDRVLPGGGHGLIGMRERAKLYGRTIGIGPRGDGGFAVRLVLPTSAAARGGEGDPGA</sequence>
<evidence type="ECO:0000256" key="9">
    <source>
        <dbReference type="SAM" id="Phobius"/>
    </source>
</evidence>
<keyword evidence="9" id="KW-0812">Transmembrane</keyword>
<evidence type="ECO:0000256" key="5">
    <source>
        <dbReference type="ARBA" id="ARBA00022741"/>
    </source>
</evidence>
<reference evidence="11 12" key="1">
    <citation type="submission" date="2018-10" db="EMBL/GenBank/DDBJ databases">
        <title>Isolation, diversity and antifungal activity of actinobacteria from wheat.</title>
        <authorList>
            <person name="Han C."/>
        </authorList>
    </citation>
    <scope>NUCLEOTIDE SEQUENCE [LARGE SCALE GENOMIC DNA]</scope>
    <source>
        <strain evidence="11 12">NEAU-YY642</strain>
    </source>
</reference>
<dbReference type="EMBL" id="RFFJ01000346">
    <property type="protein sequence ID" value="RMI27469.1"/>
    <property type="molecule type" value="Genomic_DNA"/>
</dbReference>
<dbReference type="Pfam" id="PF07730">
    <property type="entry name" value="HisKA_3"/>
    <property type="match status" value="1"/>
</dbReference>
<dbReference type="Proteomes" id="UP000278673">
    <property type="component" value="Unassembled WGS sequence"/>
</dbReference>
<dbReference type="CDD" id="cd16917">
    <property type="entry name" value="HATPase_UhpB-NarQ-NarX-like"/>
    <property type="match status" value="1"/>
</dbReference>
<dbReference type="InterPro" id="IPR005467">
    <property type="entry name" value="His_kinase_dom"/>
</dbReference>